<sequence length="144" mass="15359">MKSSIQIVKICDGDLHLCPASGVSVCVKSGTTDNDWQGMCTKLSQGPGGFRSNKGPLRTGPGNGQCVEPAQVSIKNKNMSRCEKCIQDNTKFWDDTLGWCGNAYGNDNGNEDDIVAFDYENGNESYSCDSPAIITDPNPPGGVC</sequence>
<accession>A0A6C0JMK3</accession>
<dbReference type="AlphaFoldDB" id="A0A6C0JMK3"/>
<proteinExistence type="predicted"/>
<evidence type="ECO:0000313" key="1">
    <source>
        <dbReference type="EMBL" id="QHU06932.1"/>
    </source>
</evidence>
<protein>
    <submittedName>
        <fullName evidence="1">Uncharacterized protein</fullName>
    </submittedName>
</protein>
<reference evidence="1" key="1">
    <citation type="journal article" date="2020" name="Nature">
        <title>Giant virus diversity and host interactions through global metagenomics.</title>
        <authorList>
            <person name="Schulz F."/>
            <person name="Roux S."/>
            <person name="Paez-Espino D."/>
            <person name="Jungbluth S."/>
            <person name="Walsh D.A."/>
            <person name="Denef V.J."/>
            <person name="McMahon K.D."/>
            <person name="Konstantinidis K.T."/>
            <person name="Eloe-Fadrosh E.A."/>
            <person name="Kyrpides N.C."/>
            <person name="Woyke T."/>
        </authorList>
    </citation>
    <scope>NUCLEOTIDE SEQUENCE</scope>
    <source>
        <strain evidence="1">GVMAG-S-1038524-41</strain>
    </source>
</reference>
<name>A0A6C0JMK3_9ZZZZ</name>
<dbReference type="EMBL" id="MN740669">
    <property type="protein sequence ID" value="QHU06932.1"/>
    <property type="molecule type" value="Genomic_DNA"/>
</dbReference>
<organism evidence="1">
    <name type="scientific">viral metagenome</name>
    <dbReference type="NCBI Taxonomy" id="1070528"/>
    <lineage>
        <taxon>unclassified sequences</taxon>
        <taxon>metagenomes</taxon>
        <taxon>organismal metagenomes</taxon>
    </lineage>
</organism>